<dbReference type="NCBIfam" id="NF001567">
    <property type="entry name" value="PRK00389.1"/>
    <property type="match status" value="1"/>
</dbReference>
<dbReference type="Gene3D" id="2.40.30.110">
    <property type="entry name" value="Aminomethyltransferase beta-barrel domains"/>
    <property type="match status" value="1"/>
</dbReference>
<evidence type="ECO:0000256" key="1">
    <source>
        <dbReference type="ARBA" id="ARBA00004173"/>
    </source>
</evidence>
<evidence type="ECO:0000256" key="8">
    <source>
        <dbReference type="ARBA" id="ARBA00023128"/>
    </source>
</evidence>
<evidence type="ECO:0000256" key="10">
    <source>
        <dbReference type="ARBA" id="ARBA00047665"/>
    </source>
</evidence>
<dbReference type="Gene3D" id="3.30.1360.120">
    <property type="entry name" value="Probable tRNA modification gtpase trme, domain 1"/>
    <property type="match status" value="1"/>
</dbReference>
<dbReference type="GO" id="GO:0008483">
    <property type="term" value="F:transaminase activity"/>
    <property type="evidence" value="ECO:0007669"/>
    <property type="project" value="UniProtKB-KW"/>
</dbReference>
<comment type="similarity">
    <text evidence="2 12">Belongs to the GcvT family.</text>
</comment>
<evidence type="ECO:0000256" key="3">
    <source>
        <dbReference type="ARBA" id="ARBA00011690"/>
    </source>
</evidence>
<dbReference type="Pfam" id="PF01571">
    <property type="entry name" value="GCV_T"/>
    <property type="match status" value="1"/>
</dbReference>
<comment type="catalytic activity">
    <reaction evidence="10 12">
        <text>N(6)-[(R)-S(8)-aminomethyldihydrolipoyl]-L-lysyl-[protein] + (6S)-5,6,7,8-tetrahydrofolate = N(6)-[(R)-dihydrolipoyl]-L-lysyl-[protein] + (6R)-5,10-methylene-5,6,7,8-tetrahydrofolate + NH4(+)</text>
        <dbReference type="Rhea" id="RHEA:16945"/>
        <dbReference type="Rhea" id="RHEA-COMP:10475"/>
        <dbReference type="Rhea" id="RHEA-COMP:10492"/>
        <dbReference type="ChEBI" id="CHEBI:15636"/>
        <dbReference type="ChEBI" id="CHEBI:28938"/>
        <dbReference type="ChEBI" id="CHEBI:57453"/>
        <dbReference type="ChEBI" id="CHEBI:83100"/>
        <dbReference type="ChEBI" id="CHEBI:83143"/>
        <dbReference type="EC" id="2.1.2.10"/>
    </reaction>
</comment>
<evidence type="ECO:0000256" key="12">
    <source>
        <dbReference type="RuleBase" id="RU003981"/>
    </source>
</evidence>
<evidence type="ECO:0000313" key="15">
    <source>
        <dbReference type="EMBL" id="RXW18021.1"/>
    </source>
</evidence>
<dbReference type="Pfam" id="PF08669">
    <property type="entry name" value="GCV_T_C"/>
    <property type="match status" value="1"/>
</dbReference>
<dbReference type="InterPro" id="IPR006222">
    <property type="entry name" value="GCVT_N"/>
</dbReference>
<dbReference type="PANTHER" id="PTHR43757:SF2">
    <property type="entry name" value="AMINOMETHYLTRANSFERASE, MITOCHONDRIAL"/>
    <property type="match status" value="1"/>
</dbReference>
<evidence type="ECO:0000256" key="9">
    <source>
        <dbReference type="ARBA" id="ARBA00031395"/>
    </source>
</evidence>
<dbReference type="Gene3D" id="4.10.1250.10">
    <property type="entry name" value="Aminomethyltransferase fragment"/>
    <property type="match status" value="1"/>
</dbReference>
<comment type="subunit">
    <text evidence="3 12">The glycine cleavage system is composed of four proteins: P, T, L and H.</text>
</comment>
<keyword evidence="16" id="KW-1185">Reference proteome</keyword>
<reference evidence="15 16" key="1">
    <citation type="submission" date="2019-01" db="EMBL/GenBank/DDBJ databases">
        <title>Draft genome sequence of Psathyrella aberdarensis IHI B618.</title>
        <authorList>
            <person name="Buettner E."/>
            <person name="Kellner H."/>
        </authorList>
    </citation>
    <scope>NUCLEOTIDE SEQUENCE [LARGE SCALE GENOMIC DNA]</scope>
    <source>
        <strain evidence="15 16">IHI B618</strain>
    </source>
</reference>
<dbReference type="InterPro" id="IPR013977">
    <property type="entry name" value="GcvT_C"/>
</dbReference>
<dbReference type="STRING" id="2316362.A0A4Q2DG60"/>
<dbReference type="InterPro" id="IPR006223">
    <property type="entry name" value="GcvT"/>
</dbReference>
<dbReference type="GO" id="GO:0004047">
    <property type="term" value="F:aminomethyltransferase activity"/>
    <property type="evidence" value="ECO:0007669"/>
    <property type="project" value="UniProtKB-EC"/>
</dbReference>
<evidence type="ECO:0000256" key="11">
    <source>
        <dbReference type="PIRSR" id="PIRSR006487-1"/>
    </source>
</evidence>
<dbReference type="Gene3D" id="3.30.70.1400">
    <property type="entry name" value="Aminomethyltransferase beta-barrel domains"/>
    <property type="match status" value="1"/>
</dbReference>
<dbReference type="AlphaFoldDB" id="A0A4Q2DG60"/>
<dbReference type="PIRSF" id="PIRSF006487">
    <property type="entry name" value="GcvT"/>
    <property type="match status" value="1"/>
</dbReference>
<evidence type="ECO:0000256" key="5">
    <source>
        <dbReference type="ARBA" id="ARBA00022576"/>
    </source>
</evidence>
<dbReference type="SUPFAM" id="SSF101790">
    <property type="entry name" value="Aminomethyltransferase beta-barrel domain"/>
    <property type="match status" value="1"/>
</dbReference>
<organism evidence="15 16">
    <name type="scientific">Candolleomyces aberdarensis</name>
    <dbReference type="NCBI Taxonomy" id="2316362"/>
    <lineage>
        <taxon>Eukaryota</taxon>
        <taxon>Fungi</taxon>
        <taxon>Dikarya</taxon>
        <taxon>Basidiomycota</taxon>
        <taxon>Agaricomycotina</taxon>
        <taxon>Agaricomycetes</taxon>
        <taxon>Agaricomycetidae</taxon>
        <taxon>Agaricales</taxon>
        <taxon>Agaricineae</taxon>
        <taxon>Psathyrellaceae</taxon>
        <taxon>Candolleomyces</taxon>
    </lineage>
</organism>
<dbReference type="OrthoDB" id="10263536at2759"/>
<keyword evidence="7 12" id="KW-0809">Transit peptide</keyword>
<evidence type="ECO:0000256" key="7">
    <source>
        <dbReference type="ARBA" id="ARBA00022946"/>
    </source>
</evidence>
<accession>A0A4Q2DG60</accession>
<keyword evidence="5 12" id="KW-0032">Aminotransferase</keyword>
<dbReference type="EC" id="2.1.2.10" evidence="4 12"/>
<comment type="subcellular location">
    <subcellularLocation>
        <location evidence="1 12">Mitochondrion</location>
    </subcellularLocation>
</comment>
<comment type="function">
    <text evidence="12">The glycine cleavage system catalyzes the degradation of glycine.</text>
</comment>
<feature type="binding site" evidence="11">
    <location>
        <position position="241"/>
    </location>
    <ligand>
        <name>substrate</name>
    </ligand>
</feature>
<dbReference type="GO" id="GO:0005960">
    <property type="term" value="C:glycine cleavage complex"/>
    <property type="evidence" value="ECO:0007669"/>
    <property type="project" value="InterPro"/>
</dbReference>
<feature type="domain" description="Aminomethyltransferase C-terminal" evidence="14">
    <location>
        <begin position="326"/>
        <end position="404"/>
    </location>
</feature>
<dbReference type="PANTHER" id="PTHR43757">
    <property type="entry name" value="AMINOMETHYLTRANSFERASE"/>
    <property type="match status" value="1"/>
</dbReference>
<evidence type="ECO:0000256" key="2">
    <source>
        <dbReference type="ARBA" id="ARBA00008609"/>
    </source>
</evidence>
<dbReference type="GO" id="GO:0005739">
    <property type="term" value="C:mitochondrion"/>
    <property type="evidence" value="ECO:0007669"/>
    <property type="project" value="UniProtKB-SubCell"/>
</dbReference>
<gene>
    <name evidence="15" type="ORF">EST38_g7827</name>
</gene>
<evidence type="ECO:0000313" key="16">
    <source>
        <dbReference type="Proteomes" id="UP000290288"/>
    </source>
</evidence>
<feature type="domain" description="GCVT N-terminal" evidence="13">
    <location>
        <begin position="42"/>
        <end position="303"/>
    </location>
</feature>
<dbReference type="InterPro" id="IPR029043">
    <property type="entry name" value="GcvT/YgfZ_C"/>
</dbReference>
<keyword evidence="8 12" id="KW-0496">Mitochondrion</keyword>
<dbReference type="FunFam" id="2.40.30.110:FF:000002">
    <property type="entry name" value="Aminomethyltransferase"/>
    <property type="match status" value="1"/>
</dbReference>
<evidence type="ECO:0000256" key="6">
    <source>
        <dbReference type="ARBA" id="ARBA00022679"/>
    </source>
</evidence>
<evidence type="ECO:0000256" key="4">
    <source>
        <dbReference type="ARBA" id="ARBA00012616"/>
    </source>
</evidence>
<protein>
    <recommendedName>
        <fullName evidence="4 12">Aminomethyltransferase</fullName>
        <ecNumber evidence="4 12">2.1.2.10</ecNumber>
    </recommendedName>
    <alternativeName>
        <fullName evidence="9 12">Glycine cleavage system T protein</fullName>
    </alternativeName>
</protein>
<evidence type="ECO:0000259" key="14">
    <source>
        <dbReference type="Pfam" id="PF08669"/>
    </source>
</evidence>
<dbReference type="EMBL" id="SDEE01000295">
    <property type="protein sequence ID" value="RXW18021.1"/>
    <property type="molecule type" value="Genomic_DNA"/>
</dbReference>
<dbReference type="FunFam" id="3.30.70.1400:FF:000001">
    <property type="entry name" value="Aminomethyltransferase"/>
    <property type="match status" value="1"/>
</dbReference>
<dbReference type="FunFam" id="4.10.1250.10:FF:000002">
    <property type="entry name" value="Aminomethyltransferase"/>
    <property type="match status" value="1"/>
</dbReference>
<comment type="caution">
    <text evidence="15">The sequence shown here is derived from an EMBL/GenBank/DDBJ whole genome shotgun (WGS) entry which is preliminary data.</text>
</comment>
<dbReference type="NCBIfam" id="TIGR00528">
    <property type="entry name" value="gcvT"/>
    <property type="match status" value="1"/>
</dbReference>
<evidence type="ECO:0000259" key="13">
    <source>
        <dbReference type="Pfam" id="PF01571"/>
    </source>
</evidence>
<sequence>MAILRGISALQRCVRTTSARNIPKGLARGYAATSTPLRKTGLYDFHVTAGAKMVPFAGYSMPLSYGDVGQVASHHHIRNSVGLFDVGHMVQINFRGATATDFLEWLTPSSLSSLSSYSSTLSVLLNEQGGIIDDTIITKHASDAYYVVTNAGRRDRDLPHFKEKLEEWNASEKGKEGPVEMEVLEDWGLLALQGPEAASYLQSLTSYDLKQLTFGKSAFVPIEGFNLHVARGGYTGEDGFEISIPPSQTVEVAKLLSKNPVQLTGLGARDSLRLEAGMCLYGNDLDETTTPVEAGLSWVIGKDRKENGTFIGAETVKKQLKEGPARRRVGLVVEGAPARQGAKIFGSDSEQIGTVTSGIPSPTLGKNIAMGYVKTGFHKKGTEVQVDVRNKLRKGVITPMPFIKPNYWRG</sequence>
<dbReference type="InterPro" id="IPR028896">
    <property type="entry name" value="GcvT/YgfZ/DmdA"/>
</dbReference>
<dbReference type="SUPFAM" id="SSF103025">
    <property type="entry name" value="Folate-binding domain"/>
    <property type="match status" value="1"/>
</dbReference>
<dbReference type="GO" id="GO:0006546">
    <property type="term" value="P:glycine catabolic process"/>
    <property type="evidence" value="ECO:0007669"/>
    <property type="project" value="InterPro"/>
</dbReference>
<dbReference type="Proteomes" id="UP000290288">
    <property type="component" value="Unassembled WGS sequence"/>
</dbReference>
<dbReference type="InterPro" id="IPR027266">
    <property type="entry name" value="TrmE/GcvT-like"/>
</dbReference>
<proteinExistence type="inferred from homology"/>
<keyword evidence="6 12" id="KW-0808">Transferase</keyword>
<name>A0A4Q2DG60_9AGAR</name>